<comment type="caution">
    <text evidence="1">The sequence shown here is derived from an EMBL/GenBank/DDBJ whole genome shotgun (WGS) entry which is preliminary data.</text>
</comment>
<dbReference type="PANTHER" id="PTHR43851:SF3">
    <property type="entry name" value="COENZYME Q8"/>
    <property type="match status" value="1"/>
</dbReference>
<evidence type="ECO:0000313" key="2">
    <source>
        <dbReference type="Proteomes" id="UP000023351"/>
    </source>
</evidence>
<protein>
    <submittedName>
        <fullName evidence="1">Conserved ATP-binding ABC transporter domain protein</fullName>
    </submittedName>
</protein>
<dbReference type="Proteomes" id="UP000023351">
    <property type="component" value="Unassembled WGS sequence"/>
</dbReference>
<keyword evidence="1" id="KW-0067">ATP-binding</keyword>
<dbReference type="PANTHER" id="PTHR43851">
    <property type="match status" value="1"/>
</dbReference>
<name>X8DEW5_9MYCO</name>
<reference evidence="1 2" key="1">
    <citation type="submission" date="2013-12" db="EMBL/GenBank/DDBJ databases">
        <authorList>
            <person name="Zelazny A."/>
            <person name="Olivier K."/>
            <person name="Holland S."/>
            <person name="Lenaerts A."/>
            <person name="Ordway D."/>
            <person name="DeGroote M.A."/>
            <person name="Parker T."/>
            <person name="Sizemore C."/>
            <person name="Tallon L.J."/>
            <person name="Sadzewicz L.K."/>
            <person name="Sengamalay N."/>
            <person name="Fraser C.M."/>
            <person name="Hine E."/>
            <person name="Shefchek K.A."/>
            <person name="Das S.P."/>
            <person name="Tettelin H."/>
        </authorList>
    </citation>
    <scope>NUCLEOTIDE SEQUENCE [LARGE SCALE GENOMIC DNA]</scope>
    <source>
        <strain evidence="1 2">1513</strain>
    </source>
</reference>
<dbReference type="GO" id="GO:0005524">
    <property type="term" value="F:ATP binding"/>
    <property type="evidence" value="ECO:0007669"/>
    <property type="project" value="UniProtKB-KW"/>
</dbReference>
<evidence type="ECO:0000313" key="1">
    <source>
        <dbReference type="EMBL" id="EUA67157.1"/>
    </source>
</evidence>
<dbReference type="EMBL" id="JAOJ01000003">
    <property type="protein sequence ID" value="EUA67157.1"/>
    <property type="molecule type" value="Genomic_DNA"/>
</dbReference>
<dbReference type="InterPro" id="IPR051409">
    <property type="entry name" value="Atypical_kinase_ADCK"/>
</dbReference>
<sequence>MAEIRRGRAARAAKLASLPAGIAGRAALGVGKRLTGKSKDEVNAEMMEKAAEQLFQVLGELKGAAMKLGQALSVFEAAIPRPSPNPSVRP</sequence>
<keyword evidence="1" id="KW-0547">Nucleotide-binding</keyword>
<gene>
    <name evidence="1" type="ORF">I540_4172</name>
</gene>
<organism evidence="1 2">
    <name type="scientific">Mycobacteroides abscessus subsp. bolletii 1513</name>
    <dbReference type="NCBI Taxonomy" id="1299321"/>
    <lineage>
        <taxon>Bacteria</taxon>
        <taxon>Bacillati</taxon>
        <taxon>Actinomycetota</taxon>
        <taxon>Actinomycetes</taxon>
        <taxon>Mycobacteriales</taxon>
        <taxon>Mycobacteriaceae</taxon>
        <taxon>Mycobacteroides</taxon>
        <taxon>Mycobacteroides abscessus</taxon>
    </lineage>
</organism>
<accession>X8DEW5</accession>
<proteinExistence type="predicted"/>
<dbReference type="AlphaFoldDB" id="X8DEW5"/>
<dbReference type="PATRIC" id="fig|1299321.3.peg.4014"/>